<name>A0A4R8TBJ5_9PEZI</name>
<feature type="region of interest" description="Disordered" evidence="1">
    <location>
        <begin position="29"/>
        <end position="99"/>
    </location>
</feature>
<reference evidence="3 4" key="1">
    <citation type="submission" date="2018-11" db="EMBL/GenBank/DDBJ databases">
        <title>Genome sequence and assembly of Colletotrichum sidae.</title>
        <authorList>
            <person name="Gan P."/>
            <person name="Shirasu K."/>
        </authorList>
    </citation>
    <scope>NUCLEOTIDE SEQUENCE [LARGE SCALE GENOMIC DNA]</scope>
    <source>
        <strain evidence="3 4">CBS 518.97</strain>
    </source>
</reference>
<evidence type="ECO:0000256" key="2">
    <source>
        <dbReference type="SAM" id="SignalP"/>
    </source>
</evidence>
<sequence length="99" mass="11019">MHMTKVAAILAFAVSLAAAAPGAKIAALEKRQSTEFGPYPEDSYEGKKKRQSTEFGPYPEDNYEGKKKRQSTEFGPYPEDNYEGNDKTDFAASRHLHGF</sequence>
<organism evidence="3 4">
    <name type="scientific">Colletotrichum sidae</name>
    <dbReference type="NCBI Taxonomy" id="1347389"/>
    <lineage>
        <taxon>Eukaryota</taxon>
        <taxon>Fungi</taxon>
        <taxon>Dikarya</taxon>
        <taxon>Ascomycota</taxon>
        <taxon>Pezizomycotina</taxon>
        <taxon>Sordariomycetes</taxon>
        <taxon>Hypocreomycetidae</taxon>
        <taxon>Glomerellales</taxon>
        <taxon>Glomerellaceae</taxon>
        <taxon>Colletotrichum</taxon>
        <taxon>Colletotrichum orbiculare species complex</taxon>
    </lineage>
</organism>
<evidence type="ECO:0000313" key="4">
    <source>
        <dbReference type="Proteomes" id="UP000295604"/>
    </source>
</evidence>
<dbReference type="Proteomes" id="UP000295604">
    <property type="component" value="Unassembled WGS sequence"/>
</dbReference>
<comment type="caution">
    <text evidence="3">The sequence shown here is derived from an EMBL/GenBank/DDBJ whole genome shotgun (WGS) entry which is preliminary data.</text>
</comment>
<protein>
    <submittedName>
        <fullName evidence="3">Uncharacterized protein</fullName>
    </submittedName>
</protein>
<evidence type="ECO:0000256" key="1">
    <source>
        <dbReference type="SAM" id="MobiDB-lite"/>
    </source>
</evidence>
<dbReference type="AlphaFoldDB" id="A0A4R8TBJ5"/>
<keyword evidence="4" id="KW-1185">Reference proteome</keyword>
<feature type="chain" id="PRO_5020901156" evidence="2">
    <location>
        <begin position="20"/>
        <end position="99"/>
    </location>
</feature>
<gene>
    <name evidence="3" type="ORF">C8034_v002060</name>
</gene>
<keyword evidence="2" id="KW-0732">Signal</keyword>
<dbReference type="EMBL" id="QAPF01000145">
    <property type="protein sequence ID" value="TEA15030.1"/>
    <property type="molecule type" value="Genomic_DNA"/>
</dbReference>
<evidence type="ECO:0000313" key="3">
    <source>
        <dbReference type="EMBL" id="TEA15030.1"/>
    </source>
</evidence>
<feature type="signal peptide" evidence="2">
    <location>
        <begin position="1"/>
        <end position="19"/>
    </location>
</feature>
<proteinExistence type="predicted"/>
<accession>A0A4R8TBJ5</accession>